<evidence type="ECO:0000256" key="2">
    <source>
        <dbReference type="SAM" id="MobiDB-lite"/>
    </source>
</evidence>
<dbReference type="SUPFAM" id="SSF47923">
    <property type="entry name" value="Ypt/Rab-GAP domain of gyp1p"/>
    <property type="match status" value="2"/>
</dbReference>
<dbReference type="Gene3D" id="1.10.10.750">
    <property type="entry name" value="Ypt/Rab-GAP domain of gyp1p, domain 1"/>
    <property type="match status" value="1"/>
</dbReference>
<dbReference type="AlphaFoldDB" id="U5EQ40"/>
<dbReference type="PANTHER" id="PTHR47219">
    <property type="entry name" value="RAB GTPASE-ACTIVATING PROTEIN 1-LIKE"/>
    <property type="match status" value="1"/>
</dbReference>
<reference evidence="4" key="1">
    <citation type="journal article" date="2014" name="Insect Biochem. Mol. Biol.">
        <title>An insight into the sialome of the frog biting fly, Corethrella appendiculata.</title>
        <authorList>
            <person name="Ribeiro J.M.C."/>
            <person name="Chagas A.C."/>
            <person name="Pham V.M."/>
            <person name="Lounibos L.P."/>
            <person name="Calvo E."/>
        </authorList>
    </citation>
    <scope>NUCLEOTIDE SEQUENCE</scope>
    <source>
        <tissue evidence="4">Salivary glands</tissue>
    </source>
</reference>
<dbReference type="GO" id="GO:0031267">
    <property type="term" value="F:small GTPase binding"/>
    <property type="evidence" value="ECO:0007669"/>
    <property type="project" value="TreeGrafter"/>
</dbReference>
<keyword evidence="1" id="KW-0343">GTPase activation</keyword>
<dbReference type="InterPro" id="IPR000195">
    <property type="entry name" value="Rab-GAP-TBC_dom"/>
</dbReference>
<dbReference type="Gene3D" id="1.10.8.270">
    <property type="entry name" value="putative rabgap domain of human tbc1 domain family member 14 like domains"/>
    <property type="match status" value="1"/>
</dbReference>
<dbReference type="Gene3D" id="1.10.472.80">
    <property type="entry name" value="Ypt/Rab-GAP domain of gyp1p, domain 3"/>
    <property type="match status" value="1"/>
</dbReference>
<accession>U5EQ40</accession>
<dbReference type="PROSITE" id="PS50086">
    <property type="entry name" value="TBC_RABGAP"/>
    <property type="match status" value="1"/>
</dbReference>
<dbReference type="InterPro" id="IPR035969">
    <property type="entry name" value="Rab-GAP_TBC_sf"/>
</dbReference>
<evidence type="ECO:0000259" key="3">
    <source>
        <dbReference type="PROSITE" id="PS50086"/>
    </source>
</evidence>
<sequence length="381" mass="43926">MSNSPTSSSRTTSPRQQLQQQQSQSSTQKTPTSGGTGGDTISLCSTTSGFSTCPDRHGFYGGAQFSDKPVKETVSREQIIAREKKWLHMIAHWSEYMNKNYKKIRERCRKGIPSSVRPKAWYYLSGASLLHNKYPNLYEELLQQDGNPHIIEEIKKDQHRQFPSHEMFLDEDKPGQKELFNVLKAYSIFNPKVGYCQAQAPIAAFLLMHLPAEQAFWCFVSVCDKYLKDYFTPGLEMLQRDAAMLNGLLKKTSPAVYRHLQKHQVDPLLYMTDWFLCAMTRTLPWETLLRVWDCFLCEGIKIIFKVALVILGASLHSHKIRKQCHGLCETLEILRSPPEKYVSIEFLMHHIFRLNLTVDDFIIEHNKQELLHRKAANAKSL</sequence>
<dbReference type="PANTHER" id="PTHR47219:SF4">
    <property type="entry name" value="TBC1 DOMAIN FAMILY MEMBER 10A"/>
    <property type="match status" value="1"/>
</dbReference>
<feature type="region of interest" description="Disordered" evidence="2">
    <location>
        <begin position="1"/>
        <end position="41"/>
    </location>
</feature>
<feature type="compositionally biased region" description="Low complexity" evidence="2">
    <location>
        <begin position="1"/>
        <end position="33"/>
    </location>
</feature>
<proteinExistence type="evidence at transcript level"/>
<dbReference type="GO" id="GO:0005886">
    <property type="term" value="C:plasma membrane"/>
    <property type="evidence" value="ECO:0007669"/>
    <property type="project" value="UniProtKB-ARBA"/>
</dbReference>
<dbReference type="EMBL" id="GANO01004474">
    <property type="protein sequence ID" value="JAB55397.1"/>
    <property type="molecule type" value="mRNA"/>
</dbReference>
<dbReference type="InterPro" id="IPR050302">
    <property type="entry name" value="Rab_GAP_TBC_domain"/>
</dbReference>
<feature type="domain" description="Rab-GAP TBC" evidence="3">
    <location>
        <begin position="111"/>
        <end position="299"/>
    </location>
</feature>
<dbReference type="FunFam" id="1.10.472.80:FF:000008">
    <property type="entry name" value="TBC1 domain family member 10A"/>
    <property type="match status" value="1"/>
</dbReference>
<evidence type="ECO:0000313" key="4">
    <source>
        <dbReference type="EMBL" id="JAB55397.1"/>
    </source>
</evidence>
<evidence type="ECO:0000256" key="1">
    <source>
        <dbReference type="ARBA" id="ARBA00022468"/>
    </source>
</evidence>
<dbReference type="FunFam" id="1.10.8.270:FF:000007">
    <property type="entry name" value="TBC1 domain family member 10A"/>
    <property type="match status" value="1"/>
</dbReference>
<dbReference type="FunFam" id="1.10.10.750:FF:000001">
    <property type="entry name" value="TBC1 domain family member 10A"/>
    <property type="match status" value="1"/>
</dbReference>
<organism evidence="4">
    <name type="scientific">Corethrella appendiculata</name>
    <dbReference type="NCBI Taxonomy" id="1370023"/>
    <lineage>
        <taxon>Eukaryota</taxon>
        <taxon>Metazoa</taxon>
        <taxon>Ecdysozoa</taxon>
        <taxon>Arthropoda</taxon>
        <taxon>Hexapoda</taxon>
        <taxon>Insecta</taxon>
        <taxon>Pterygota</taxon>
        <taxon>Neoptera</taxon>
        <taxon>Endopterygota</taxon>
        <taxon>Diptera</taxon>
        <taxon>Nematocera</taxon>
        <taxon>Culicoidea</taxon>
        <taxon>Chaoboridae</taxon>
        <taxon>Corethrella</taxon>
    </lineage>
</organism>
<dbReference type="SMART" id="SM00164">
    <property type="entry name" value="TBC"/>
    <property type="match status" value="1"/>
</dbReference>
<name>U5EQ40_9DIPT</name>
<protein>
    <submittedName>
        <fullName evidence="4">Putative ypt/rab gtpase activating protein</fullName>
    </submittedName>
</protein>
<dbReference type="GO" id="GO:0005096">
    <property type="term" value="F:GTPase activator activity"/>
    <property type="evidence" value="ECO:0007669"/>
    <property type="project" value="UniProtKB-KW"/>
</dbReference>
<dbReference type="Pfam" id="PF00566">
    <property type="entry name" value="RabGAP-TBC"/>
    <property type="match status" value="1"/>
</dbReference>